<dbReference type="OMA" id="IPCNIIM"/>
<reference evidence="1 2" key="2">
    <citation type="journal article" date="2012" name="PLoS Pathog.">
        <title>Diverse lifestyles and strategies of plant pathogenesis encoded in the genomes of eighteen Dothideomycetes fungi.</title>
        <authorList>
            <person name="Ohm R.A."/>
            <person name="Feau N."/>
            <person name="Henrissat B."/>
            <person name="Schoch C.L."/>
            <person name="Horwitz B.A."/>
            <person name="Barry K.W."/>
            <person name="Condon B.J."/>
            <person name="Copeland A.C."/>
            <person name="Dhillon B."/>
            <person name="Glaser F."/>
            <person name="Hesse C.N."/>
            <person name="Kosti I."/>
            <person name="LaButti K."/>
            <person name="Lindquist E.A."/>
            <person name="Lucas S."/>
            <person name="Salamov A.A."/>
            <person name="Bradshaw R.E."/>
            <person name="Ciuffetti L."/>
            <person name="Hamelin R.C."/>
            <person name="Kema G.H.J."/>
            <person name="Lawrence C."/>
            <person name="Scott J.A."/>
            <person name="Spatafora J.W."/>
            <person name="Turgeon B.G."/>
            <person name="de Wit P.J.G.M."/>
            <person name="Zhong S."/>
            <person name="Goodwin S.B."/>
            <person name="Grigoriev I.V."/>
        </authorList>
    </citation>
    <scope>NUCLEOTIDE SEQUENCE [LARGE SCALE GENOMIC DNA]</scope>
    <source>
        <strain evidence="2">NZE10 / CBS 128990</strain>
    </source>
</reference>
<dbReference type="InterPro" id="IPR045114">
    <property type="entry name" value="Csn12-like"/>
</dbReference>
<keyword evidence="2" id="KW-1185">Reference proteome</keyword>
<dbReference type="HOGENOM" id="CLU_017745_1_0_1"/>
<evidence type="ECO:0000313" key="2">
    <source>
        <dbReference type="Proteomes" id="UP000016933"/>
    </source>
</evidence>
<dbReference type="AlphaFoldDB" id="N1PJH4"/>
<dbReference type="OrthoDB" id="5404651at2759"/>
<proteinExistence type="predicted"/>
<protein>
    <recommendedName>
        <fullName evidence="3">PCI domain-containing protein</fullName>
    </recommendedName>
</protein>
<dbReference type="GO" id="GO:0003723">
    <property type="term" value="F:RNA binding"/>
    <property type="evidence" value="ECO:0007669"/>
    <property type="project" value="InterPro"/>
</dbReference>
<evidence type="ECO:0008006" key="3">
    <source>
        <dbReference type="Google" id="ProtNLM"/>
    </source>
</evidence>
<accession>N1PJH4</accession>
<dbReference type="STRING" id="675120.N1PJH4"/>
<dbReference type="PANTHER" id="PTHR12732:SF8">
    <property type="entry name" value="NUCLEAR MRNA EXPORT PROTEIN THP1"/>
    <property type="match status" value="1"/>
</dbReference>
<dbReference type="eggNOG" id="KOG2688">
    <property type="taxonomic scope" value="Eukaryota"/>
</dbReference>
<name>N1PJH4_DOTSN</name>
<dbReference type="SMART" id="SM00753">
    <property type="entry name" value="PAM"/>
    <property type="match status" value="1"/>
</dbReference>
<organism evidence="1 2">
    <name type="scientific">Dothistroma septosporum (strain NZE10 / CBS 128990)</name>
    <name type="common">Red band needle blight fungus</name>
    <name type="synonym">Mycosphaerella pini</name>
    <dbReference type="NCBI Taxonomy" id="675120"/>
    <lineage>
        <taxon>Eukaryota</taxon>
        <taxon>Fungi</taxon>
        <taxon>Dikarya</taxon>
        <taxon>Ascomycota</taxon>
        <taxon>Pezizomycotina</taxon>
        <taxon>Dothideomycetes</taxon>
        <taxon>Dothideomycetidae</taxon>
        <taxon>Mycosphaerellales</taxon>
        <taxon>Mycosphaerellaceae</taxon>
        <taxon>Dothistroma</taxon>
    </lineage>
</organism>
<reference evidence="2" key="1">
    <citation type="journal article" date="2012" name="PLoS Genet.">
        <title>The genomes of the fungal plant pathogens Cladosporium fulvum and Dothistroma septosporum reveal adaptation to different hosts and lifestyles but also signatures of common ancestry.</title>
        <authorList>
            <person name="de Wit P.J.G.M."/>
            <person name="van der Burgt A."/>
            <person name="Oekmen B."/>
            <person name="Stergiopoulos I."/>
            <person name="Abd-Elsalam K.A."/>
            <person name="Aerts A.L."/>
            <person name="Bahkali A.H."/>
            <person name="Beenen H.G."/>
            <person name="Chettri P."/>
            <person name="Cox M.P."/>
            <person name="Datema E."/>
            <person name="de Vries R.P."/>
            <person name="Dhillon B."/>
            <person name="Ganley A.R."/>
            <person name="Griffiths S.A."/>
            <person name="Guo Y."/>
            <person name="Hamelin R.C."/>
            <person name="Henrissat B."/>
            <person name="Kabir M.S."/>
            <person name="Jashni M.K."/>
            <person name="Kema G."/>
            <person name="Klaubauf S."/>
            <person name="Lapidus A."/>
            <person name="Levasseur A."/>
            <person name="Lindquist E."/>
            <person name="Mehrabi R."/>
            <person name="Ohm R.A."/>
            <person name="Owen T.J."/>
            <person name="Salamov A."/>
            <person name="Schwelm A."/>
            <person name="Schijlen E."/>
            <person name="Sun H."/>
            <person name="van den Burg H.A."/>
            <person name="van Ham R.C.H.J."/>
            <person name="Zhang S."/>
            <person name="Goodwin S.B."/>
            <person name="Grigoriev I.V."/>
            <person name="Collemare J."/>
            <person name="Bradshaw R.E."/>
        </authorList>
    </citation>
    <scope>NUCLEOTIDE SEQUENCE [LARGE SCALE GENOMIC DNA]</scope>
    <source>
        <strain evidence="2">NZE10 / CBS 128990</strain>
    </source>
</reference>
<sequence length="550" mass="61789">MSSQTSSGAPILGQFLIAINGFIAADNEAGITDYMVIEPPYSEMYNRLISELQQYYPKGSEDALEEKCRQALSHAREGVKGSPSWSQFIRLMAQYLSFLRDVDMDQSKYLETYGLLTELQRKANSALNHAQLGHLVLGTVVSCARAVCRLAIGLDKQPHLIAHLKSAQTEESGDGTEALTLPERAVEIIRSALSYCIADKSSKVRADGKIEGKQRGTYTLANTCLRIFFQCRKTRNATLVFQSIGSTTIPLSAYSKRERVTYLYYLGRFWFQNNHFPRARLALQQAYDECSAHDHSIRQRRYILVFLIASNLIVGRFPSETIFQRPEAQGLQQRFFPLMQAIRSGSIALFRQHMSLDSPHADWFLHFRILLQLKNRCEVLVWRSLVRKVWILNGTKYDPANAKNPITIDLDDLVIAFSALEKQARISEDQTYVDPDFDTAEDHVDEEELPDLDRIKSVIASLVDQGLLRGFIAHRQRKFSIMGVRVAGGDVLAAGFPRPWRVLEQKVRDEEGAREVPGWKQGAPGSMMTGGAIGGGKVVNLSGLRQIGQA</sequence>
<evidence type="ECO:0000313" key="1">
    <source>
        <dbReference type="EMBL" id="EME42713.1"/>
    </source>
</evidence>
<gene>
    <name evidence="1" type="ORF">DOTSEDRAFT_73505</name>
</gene>
<dbReference type="EMBL" id="KB446541">
    <property type="protein sequence ID" value="EME42713.1"/>
    <property type="molecule type" value="Genomic_DNA"/>
</dbReference>
<dbReference type="PANTHER" id="PTHR12732">
    <property type="entry name" value="UNCHARACTERIZED PROTEASOME COMPONENT REGION PCI-CONTAINING"/>
    <property type="match status" value="1"/>
</dbReference>
<dbReference type="GO" id="GO:0003690">
    <property type="term" value="F:double-stranded DNA binding"/>
    <property type="evidence" value="ECO:0007669"/>
    <property type="project" value="InterPro"/>
</dbReference>
<dbReference type="Proteomes" id="UP000016933">
    <property type="component" value="Unassembled WGS sequence"/>
</dbReference>